<dbReference type="UniPathway" id="UPA00056">
    <property type="reaction ID" value="UER00094"/>
</dbReference>
<keyword evidence="7 10" id="KW-0067">ATP-binding</keyword>
<feature type="active site" evidence="10">
    <location>
        <position position="6"/>
    </location>
</feature>
<evidence type="ECO:0000256" key="7">
    <source>
        <dbReference type="ARBA" id="ARBA00022840"/>
    </source>
</evidence>
<dbReference type="HAMAP" id="MF_00061">
    <property type="entry name" value="IspE"/>
    <property type="match status" value="1"/>
</dbReference>
<dbReference type="GO" id="GO:0016114">
    <property type="term" value="P:terpenoid biosynthetic process"/>
    <property type="evidence" value="ECO:0007669"/>
    <property type="project" value="InterPro"/>
</dbReference>
<dbReference type="InterPro" id="IPR020568">
    <property type="entry name" value="Ribosomal_Su5_D2-typ_SF"/>
</dbReference>
<accession>A0A6N6JJR6</accession>
<evidence type="ECO:0000256" key="2">
    <source>
        <dbReference type="ARBA" id="ARBA00012052"/>
    </source>
</evidence>
<dbReference type="GO" id="GO:0050515">
    <property type="term" value="F:4-(cytidine 5'-diphospho)-2-C-methyl-D-erythritol kinase activity"/>
    <property type="evidence" value="ECO:0007669"/>
    <property type="project" value="UniProtKB-UniRule"/>
</dbReference>
<dbReference type="PANTHER" id="PTHR43527">
    <property type="entry name" value="4-DIPHOSPHOCYTIDYL-2-C-METHYL-D-ERYTHRITOL KINASE, CHLOROPLASTIC"/>
    <property type="match status" value="1"/>
</dbReference>
<protein>
    <recommendedName>
        <fullName evidence="3 10">4-diphosphocytidyl-2-C-methyl-D-erythritol kinase</fullName>
        <shortName evidence="10">CMK</shortName>
        <ecNumber evidence="2 10">2.7.1.148</ecNumber>
    </recommendedName>
    <alternativeName>
        <fullName evidence="9 10">4-(cytidine-5'-diphospho)-2-C-methyl-D-erythritol kinase</fullName>
    </alternativeName>
</protein>
<dbReference type="InterPro" id="IPR006204">
    <property type="entry name" value="GHMP_kinase_N_dom"/>
</dbReference>
<dbReference type="NCBIfam" id="NF011202">
    <property type="entry name" value="PRK14608.1"/>
    <property type="match status" value="1"/>
</dbReference>
<dbReference type="InterPro" id="IPR013750">
    <property type="entry name" value="GHMP_kinase_C_dom"/>
</dbReference>
<evidence type="ECO:0000256" key="5">
    <source>
        <dbReference type="ARBA" id="ARBA00022741"/>
    </source>
</evidence>
<evidence type="ECO:0000256" key="1">
    <source>
        <dbReference type="ARBA" id="ARBA00009684"/>
    </source>
</evidence>
<feature type="active site" evidence="10">
    <location>
        <position position="146"/>
    </location>
</feature>
<dbReference type="Pfam" id="PF08544">
    <property type="entry name" value="GHMP_kinases_C"/>
    <property type="match status" value="1"/>
</dbReference>
<dbReference type="PIRSF" id="PIRSF010376">
    <property type="entry name" value="IspE"/>
    <property type="match status" value="1"/>
</dbReference>
<evidence type="ECO:0000256" key="4">
    <source>
        <dbReference type="ARBA" id="ARBA00022679"/>
    </source>
</evidence>
<dbReference type="Proteomes" id="UP000436822">
    <property type="component" value="Unassembled WGS sequence"/>
</dbReference>
<dbReference type="Gene3D" id="3.30.70.890">
    <property type="entry name" value="GHMP kinase, C-terminal domain"/>
    <property type="match status" value="1"/>
</dbReference>
<dbReference type="InterPro" id="IPR036554">
    <property type="entry name" value="GHMP_kinase_C_sf"/>
</dbReference>
<comment type="function">
    <text evidence="10">Catalyzes the phosphorylation of the position 2 hydroxy group of 4-diphosphocytidyl-2C-methyl-D-erythritol.</text>
</comment>
<feature type="domain" description="GHMP kinase N-terminal" evidence="11">
    <location>
        <begin position="63"/>
        <end position="152"/>
    </location>
</feature>
<dbReference type="Gene3D" id="3.30.230.10">
    <property type="match status" value="1"/>
</dbReference>
<comment type="catalytic activity">
    <reaction evidence="10">
        <text>4-CDP-2-C-methyl-D-erythritol + ATP = 4-CDP-2-C-methyl-D-erythritol 2-phosphate + ADP + H(+)</text>
        <dbReference type="Rhea" id="RHEA:18437"/>
        <dbReference type="ChEBI" id="CHEBI:15378"/>
        <dbReference type="ChEBI" id="CHEBI:30616"/>
        <dbReference type="ChEBI" id="CHEBI:57823"/>
        <dbReference type="ChEBI" id="CHEBI:57919"/>
        <dbReference type="ChEBI" id="CHEBI:456216"/>
        <dbReference type="EC" id="2.7.1.148"/>
    </reaction>
</comment>
<evidence type="ECO:0000313" key="13">
    <source>
        <dbReference type="EMBL" id="GFE66374.1"/>
    </source>
</evidence>
<dbReference type="SUPFAM" id="SSF55060">
    <property type="entry name" value="GHMP Kinase, C-terminal domain"/>
    <property type="match status" value="1"/>
</dbReference>
<gene>
    <name evidence="10 13" type="primary">ispE</name>
    <name evidence="13" type="ORF">KIN_34480</name>
</gene>
<keyword evidence="4 10" id="KW-0808">Transferase</keyword>
<dbReference type="EC" id="2.7.1.148" evidence="2 10"/>
<dbReference type="SUPFAM" id="SSF54211">
    <property type="entry name" value="Ribosomal protein S5 domain 2-like"/>
    <property type="match status" value="1"/>
</dbReference>
<dbReference type="GO" id="GO:0005524">
    <property type="term" value="F:ATP binding"/>
    <property type="evidence" value="ECO:0007669"/>
    <property type="project" value="UniProtKB-UniRule"/>
</dbReference>
<reference evidence="13 14" key="1">
    <citation type="submission" date="2019-12" db="EMBL/GenBank/DDBJ databases">
        <title>Litoreibacter badius sp. nov., a novel bacteriochlorophyll a-containing bacterium in the genus Litoreibacter.</title>
        <authorList>
            <person name="Kanamuro M."/>
            <person name="Takabe Y."/>
            <person name="Mori K."/>
            <person name="Takaichi S."/>
            <person name="Hanada S."/>
        </authorList>
    </citation>
    <scope>NUCLEOTIDE SEQUENCE [LARGE SCALE GENOMIC DNA]</scope>
    <source>
        <strain evidence="13 14">K6</strain>
    </source>
</reference>
<evidence type="ECO:0000259" key="11">
    <source>
        <dbReference type="Pfam" id="PF00288"/>
    </source>
</evidence>
<dbReference type="RefSeq" id="WP_243144962.1">
    <property type="nucleotide sequence ID" value="NZ_BLJE01000004.1"/>
</dbReference>
<keyword evidence="6 10" id="KW-0418">Kinase</keyword>
<evidence type="ECO:0000313" key="14">
    <source>
        <dbReference type="Proteomes" id="UP000436822"/>
    </source>
</evidence>
<feature type="domain" description="GHMP kinase C-terminal" evidence="12">
    <location>
        <begin position="210"/>
        <end position="282"/>
    </location>
</feature>
<keyword evidence="5 10" id="KW-0547">Nucleotide-binding</keyword>
<dbReference type="InterPro" id="IPR014721">
    <property type="entry name" value="Ribsml_uS5_D2-typ_fold_subgr"/>
</dbReference>
<dbReference type="AlphaFoldDB" id="A0A6N6JJR6"/>
<evidence type="ECO:0000256" key="8">
    <source>
        <dbReference type="ARBA" id="ARBA00023229"/>
    </source>
</evidence>
<evidence type="ECO:0000256" key="6">
    <source>
        <dbReference type="ARBA" id="ARBA00022777"/>
    </source>
</evidence>
<evidence type="ECO:0000256" key="9">
    <source>
        <dbReference type="ARBA" id="ARBA00032554"/>
    </source>
</evidence>
<evidence type="ECO:0000256" key="3">
    <source>
        <dbReference type="ARBA" id="ARBA00017473"/>
    </source>
</evidence>
<dbReference type="GO" id="GO:0019288">
    <property type="term" value="P:isopentenyl diphosphate biosynthetic process, methylerythritol 4-phosphate pathway"/>
    <property type="evidence" value="ECO:0007669"/>
    <property type="project" value="UniProtKB-UniRule"/>
</dbReference>
<sequence>MFAPAKVNLSLHIVGQRDDGYHLLDSLVMFATIGDHLNIFDANTRSLTIEGPEAAGVPTDTKNSIMQAAEIFKTERGVAFLLAKHLPTAAGIGGGSADAAAALRGLLKHWFDIPLDDLLQKALDPDRLDEDEIATVSAKLKSLGADLPVCLFSRTARMWGIGEQLSFLQNLPQVPVVLVNPRVPVSTPDVFARIAVKANPPMPDIIPSFETVADFAAWLAEQRNDMQDAAIEVAPIITDVLAALAMAKGCHLARMSGSGATCFGIYDTEDAAQAQADVLSAQHPNWWIKPAILGNSAVGPKLATA</sequence>
<keyword evidence="8 10" id="KW-0414">Isoprene biosynthesis</keyword>
<evidence type="ECO:0000256" key="10">
    <source>
        <dbReference type="HAMAP-Rule" id="MF_00061"/>
    </source>
</evidence>
<dbReference type="Pfam" id="PF00288">
    <property type="entry name" value="GHMP_kinases_N"/>
    <property type="match status" value="1"/>
</dbReference>
<dbReference type="InterPro" id="IPR004424">
    <property type="entry name" value="IspE"/>
</dbReference>
<comment type="pathway">
    <text evidence="10">Isoprenoid biosynthesis; isopentenyl diphosphate biosynthesis via DXP pathway; isopentenyl diphosphate from 1-deoxy-D-xylulose 5-phosphate: step 3/6.</text>
</comment>
<dbReference type="EMBL" id="BLJE01000004">
    <property type="protein sequence ID" value="GFE66374.1"/>
    <property type="molecule type" value="Genomic_DNA"/>
</dbReference>
<proteinExistence type="inferred from homology"/>
<name>A0A6N6JJR6_9RHOB</name>
<comment type="similarity">
    <text evidence="1 10">Belongs to the GHMP kinase family. IspE subfamily.</text>
</comment>
<feature type="binding site" evidence="10">
    <location>
        <begin position="87"/>
        <end position="97"/>
    </location>
    <ligand>
        <name>ATP</name>
        <dbReference type="ChEBI" id="CHEBI:30616"/>
    </ligand>
</feature>
<dbReference type="PANTHER" id="PTHR43527:SF2">
    <property type="entry name" value="4-DIPHOSPHOCYTIDYL-2-C-METHYL-D-ERYTHRITOL KINASE, CHLOROPLASTIC"/>
    <property type="match status" value="1"/>
</dbReference>
<keyword evidence="14" id="KW-1185">Reference proteome</keyword>
<comment type="caution">
    <text evidence="13">The sequence shown here is derived from an EMBL/GenBank/DDBJ whole genome shotgun (WGS) entry which is preliminary data.</text>
</comment>
<evidence type="ECO:0000259" key="12">
    <source>
        <dbReference type="Pfam" id="PF08544"/>
    </source>
</evidence>
<organism evidence="13 14">
    <name type="scientific">Litoreibacter roseus</name>
    <dbReference type="NCBI Taxonomy" id="2601869"/>
    <lineage>
        <taxon>Bacteria</taxon>
        <taxon>Pseudomonadati</taxon>
        <taxon>Pseudomonadota</taxon>
        <taxon>Alphaproteobacteria</taxon>
        <taxon>Rhodobacterales</taxon>
        <taxon>Roseobacteraceae</taxon>
        <taxon>Litoreibacter</taxon>
    </lineage>
</organism>